<dbReference type="PRINTS" id="PR00243">
    <property type="entry name" value="MUSCARINICR"/>
</dbReference>
<feature type="transmembrane region" description="Helical" evidence="14">
    <location>
        <begin position="385"/>
        <end position="405"/>
    </location>
</feature>
<feature type="compositionally biased region" description="Gly residues" evidence="15">
    <location>
        <begin position="241"/>
        <end position="250"/>
    </location>
</feature>
<dbReference type="GO" id="GO:0007197">
    <property type="term" value="P:adenylate cyclase-inhibiting G protein-coupled acetylcholine receptor signaling pathway"/>
    <property type="evidence" value="ECO:0007669"/>
    <property type="project" value="TreeGrafter"/>
</dbReference>
<evidence type="ECO:0000256" key="12">
    <source>
        <dbReference type="ARBA" id="ARBA00023257"/>
    </source>
</evidence>
<comment type="similarity">
    <text evidence="14">Belongs to the G-protein coupled receptor 1 family. Muscarinic acetylcholine receptor subfamily.</text>
</comment>
<proteinExistence type="inferred from homology"/>
<comment type="function">
    <text evidence="1">The muscarinic acetylcholine receptor mediates various cellular responses, including inhibition of adenylate cyclase, breakdown of phosphoinositides and modulation of potassium channels through the action of G proteins. Primary transducing effect is Pi turnover.</text>
</comment>
<reference evidence="17" key="2">
    <citation type="submission" date="2025-08" db="UniProtKB">
        <authorList>
            <consortium name="Ensembl"/>
        </authorList>
    </citation>
    <scope>IDENTIFICATION</scope>
</reference>
<dbReference type="Gene3D" id="1.20.1070.10">
    <property type="entry name" value="Rhodopsin 7-helix transmembrane proteins"/>
    <property type="match status" value="2"/>
</dbReference>
<feature type="transmembrane region" description="Helical" evidence="14">
    <location>
        <begin position="99"/>
        <end position="120"/>
    </location>
</feature>
<reference evidence="17" key="3">
    <citation type="submission" date="2025-09" db="UniProtKB">
        <authorList>
            <consortium name="Ensembl"/>
        </authorList>
    </citation>
    <scope>IDENTIFICATION</scope>
</reference>
<keyword evidence="4 13" id="KW-0812">Transmembrane</keyword>
<dbReference type="PRINTS" id="PR00237">
    <property type="entry name" value="GPCRRHODOPSN"/>
</dbReference>
<feature type="compositionally biased region" description="Polar residues" evidence="15">
    <location>
        <begin position="272"/>
        <end position="281"/>
    </location>
</feature>
<evidence type="ECO:0000256" key="5">
    <source>
        <dbReference type="ARBA" id="ARBA00022989"/>
    </source>
</evidence>
<dbReference type="AlphaFoldDB" id="A0A3P8T9M3"/>
<dbReference type="CDD" id="cd15049">
    <property type="entry name" value="7tmA_mAChR"/>
    <property type="match status" value="1"/>
</dbReference>
<evidence type="ECO:0000256" key="4">
    <source>
        <dbReference type="ARBA" id="ARBA00022692"/>
    </source>
</evidence>
<dbReference type="FunFam" id="1.20.1070.10:FF:000047">
    <property type="entry name" value="Muscarinic acetylcholine receptor"/>
    <property type="match status" value="1"/>
</dbReference>
<dbReference type="GO" id="GO:0045211">
    <property type="term" value="C:postsynaptic membrane"/>
    <property type="evidence" value="ECO:0007669"/>
    <property type="project" value="UniProtKB-SubCell"/>
</dbReference>
<evidence type="ECO:0000313" key="17">
    <source>
        <dbReference type="Ensembl" id="ENSAPEP00000020232.1"/>
    </source>
</evidence>
<keyword evidence="3" id="KW-0597">Phosphoprotein</keyword>
<feature type="compositionally biased region" description="Low complexity" evidence="15">
    <location>
        <begin position="230"/>
        <end position="240"/>
    </location>
</feature>
<dbReference type="Ensembl" id="ENSAPET00000020774.1">
    <property type="protein sequence ID" value="ENSAPEP00000020232.1"/>
    <property type="gene ID" value="ENSAPEG00000014270.1"/>
</dbReference>
<dbReference type="InterPro" id="IPR017452">
    <property type="entry name" value="GPCR_Rhodpsn_7TM"/>
</dbReference>
<evidence type="ECO:0000256" key="15">
    <source>
        <dbReference type="SAM" id="MobiDB-lite"/>
    </source>
</evidence>
<dbReference type="GO" id="GO:0004993">
    <property type="term" value="F:G protein-coupled serotonin receptor activity"/>
    <property type="evidence" value="ECO:0007669"/>
    <property type="project" value="TreeGrafter"/>
</dbReference>
<sequence length="444" mass="50083">MSPSNNVMYCPLRVFLFLPLHPQVIIIVFLTGSLSLVTVVGNILVLVSFRINKALKTVNNYYLLSLAFADLTIGTLSMNLYTTYIIMDQWALGPVVCDLWLAIDYVASNASVMNLLVISFDRYFSVTRPLTYRAKRTTKRAMTMIGLAWSISFILWAPAILFWQYIVGERTVQPNECYIQFLSEPIITFCTAIAAFYLPVTIMAILFWKIYQETEKRAKEVQGLKGSGAGNSSNQTQNQGNGSGRAGGEGSTNSQKNFSTVLRQMSSQSCSSYELNQSSAEKNNKDNDSKKSRKVKKNKDKQPSSTYKSQRGSNPPNSSADQSPAAITMKDAINKRKNEKKANDKKAARTLSAILFAFITTWLPYNIMVLVNTFCQDCIPGTLWALGYWLCYVNSTVNPMCYALCNKTFRTTFRDILMCQWKQKKNKPHFNQRQSVAFKKKDPV</sequence>
<dbReference type="GO" id="GO:0006940">
    <property type="term" value="P:regulation of smooth muscle contraction"/>
    <property type="evidence" value="ECO:0007669"/>
    <property type="project" value="TreeGrafter"/>
</dbReference>
<accession>A0A3P8T9M3</accession>
<evidence type="ECO:0000256" key="14">
    <source>
        <dbReference type="RuleBase" id="RU361191"/>
    </source>
</evidence>
<feature type="compositionally biased region" description="Polar residues" evidence="15">
    <location>
        <begin position="303"/>
        <end position="322"/>
    </location>
</feature>
<protein>
    <recommendedName>
        <fullName evidence="14">Muscarinic acetylcholine receptor</fullName>
    </recommendedName>
</protein>
<dbReference type="PROSITE" id="PS00237">
    <property type="entry name" value="G_PROTEIN_RECEP_F1_1"/>
    <property type="match status" value="1"/>
</dbReference>
<dbReference type="GO" id="GO:0030425">
    <property type="term" value="C:dendrite"/>
    <property type="evidence" value="ECO:0007669"/>
    <property type="project" value="TreeGrafter"/>
</dbReference>
<name>A0A3P8T9M3_AMPPE</name>
<feature type="transmembrane region" description="Helical" evidence="14">
    <location>
        <begin position="61"/>
        <end position="87"/>
    </location>
</feature>
<evidence type="ECO:0000256" key="3">
    <source>
        <dbReference type="ARBA" id="ARBA00022553"/>
    </source>
</evidence>
<evidence type="ECO:0000259" key="16">
    <source>
        <dbReference type="PROSITE" id="PS50262"/>
    </source>
</evidence>
<evidence type="ECO:0000256" key="8">
    <source>
        <dbReference type="ARBA" id="ARBA00023136"/>
    </source>
</evidence>
<keyword evidence="8 14" id="KW-0472">Membrane</keyword>
<evidence type="ECO:0000256" key="11">
    <source>
        <dbReference type="ARBA" id="ARBA00023224"/>
    </source>
</evidence>
<evidence type="ECO:0000256" key="9">
    <source>
        <dbReference type="ARBA" id="ARBA00023170"/>
    </source>
</evidence>
<keyword evidence="18" id="KW-1185">Reference proteome</keyword>
<feature type="transmembrane region" description="Helical" evidence="14">
    <location>
        <begin position="20"/>
        <end position="49"/>
    </location>
</feature>
<evidence type="ECO:0000256" key="10">
    <source>
        <dbReference type="ARBA" id="ARBA00023180"/>
    </source>
</evidence>
<keyword evidence="2 14" id="KW-1003">Cell membrane</keyword>
<comment type="subcellular location">
    <subcellularLocation>
        <location evidence="14">Cell membrane</location>
        <topology evidence="14">Multi-pass membrane protein</topology>
    </subcellularLocation>
    <subcellularLocation>
        <location evidence="14">Postsynaptic cell membrane</location>
        <topology evidence="14">Multi-pass membrane protein</topology>
    </subcellularLocation>
</comment>
<dbReference type="SMART" id="SM01381">
    <property type="entry name" value="7TM_GPCR_Srsx"/>
    <property type="match status" value="1"/>
</dbReference>
<dbReference type="InterPro" id="IPR000995">
    <property type="entry name" value="Musac_Ach_rcpt"/>
</dbReference>
<dbReference type="GeneTree" id="ENSGT00940000160084"/>
<dbReference type="PANTHER" id="PTHR24247:SF183">
    <property type="entry name" value="MUSCARINIC ACETYLCHOLINE RECEPTOR M3"/>
    <property type="match status" value="1"/>
</dbReference>
<evidence type="ECO:0000256" key="2">
    <source>
        <dbReference type="ARBA" id="ARBA00022475"/>
    </source>
</evidence>
<dbReference type="SUPFAM" id="SSF81321">
    <property type="entry name" value="Family A G protein-coupled receptor-like"/>
    <property type="match status" value="1"/>
</dbReference>
<feature type="transmembrane region" description="Helical" evidence="14">
    <location>
        <begin position="347"/>
        <end position="365"/>
    </location>
</feature>
<keyword evidence="6 14" id="KW-0770">Synapse</keyword>
<keyword evidence="9 13" id="KW-0675">Receptor</keyword>
<dbReference type="PANTHER" id="PTHR24247">
    <property type="entry name" value="5-HYDROXYTRYPTAMINE RECEPTOR"/>
    <property type="match status" value="1"/>
</dbReference>
<dbReference type="InterPro" id="IPR000276">
    <property type="entry name" value="GPCR_Rhodpsn"/>
</dbReference>
<feature type="transmembrane region" description="Helical" evidence="14">
    <location>
        <begin position="186"/>
        <end position="208"/>
    </location>
</feature>
<dbReference type="GO" id="GO:0016907">
    <property type="term" value="F:G protein-coupled acetylcholine receptor activity"/>
    <property type="evidence" value="ECO:0007669"/>
    <property type="project" value="UniProtKB-UniRule"/>
</dbReference>
<dbReference type="GO" id="GO:0007187">
    <property type="term" value="P:G protein-coupled receptor signaling pathway, coupled to cyclic nucleotide second messenger"/>
    <property type="evidence" value="ECO:0007669"/>
    <property type="project" value="TreeGrafter"/>
</dbReference>
<evidence type="ECO:0000256" key="1">
    <source>
        <dbReference type="ARBA" id="ARBA00003336"/>
    </source>
</evidence>
<dbReference type="Pfam" id="PF00001">
    <property type="entry name" value="7tm_1"/>
    <property type="match status" value="1"/>
</dbReference>
<feature type="domain" description="G-protein coupled receptors family 1 profile" evidence="16">
    <location>
        <begin position="41"/>
        <end position="402"/>
    </location>
</feature>
<feature type="transmembrane region" description="Helical" evidence="14">
    <location>
        <begin position="141"/>
        <end position="166"/>
    </location>
</feature>
<keyword evidence="11 13" id="KW-0807">Transducer</keyword>
<evidence type="ECO:0000256" key="13">
    <source>
        <dbReference type="RuleBase" id="RU000688"/>
    </source>
</evidence>
<reference evidence="17 18" key="1">
    <citation type="submission" date="2018-03" db="EMBL/GenBank/DDBJ databases">
        <title>Finding Nemo's genes: A chromosome-scale reference assembly of the genome of the orange clownfish Amphiprion percula.</title>
        <authorList>
            <person name="Lehmann R."/>
        </authorList>
    </citation>
    <scope>NUCLEOTIDE SEQUENCE</scope>
</reference>
<keyword evidence="10" id="KW-0325">Glycoprotein</keyword>
<organism evidence="17 18">
    <name type="scientific">Amphiprion percula</name>
    <name type="common">Orange clownfish</name>
    <name type="synonym">Lutjanus percula</name>
    <dbReference type="NCBI Taxonomy" id="161767"/>
    <lineage>
        <taxon>Eukaryota</taxon>
        <taxon>Metazoa</taxon>
        <taxon>Chordata</taxon>
        <taxon>Craniata</taxon>
        <taxon>Vertebrata</taxon>
        <taxon>Euteleostomi</taxon>
        <taxon>Actinopterygii</taxon>
        <taxon>Neopterygii</taxon>
        <taxon>Teleostei</taxon>
        <taxon>Neoteleostei</taxon>
        <taxon>Acanthomorphata</taxon>
        <taxon>Ovalentaria</taxon>
        <taxon>Pomacentridae</taxon>
        <taxon>Amphiprion</taxon>
    </lineage>
</organism>
<evidence type="ECO:0000256" key="7">
    <source>
        <dbReference type="ARBA" id="ARBA00023040"/>
    </source>
</evidence>
<evidence type="ECO:0000313" key="18">
    <source>
        <dbReference type="Proteomes" id="UP000265080"/>
    </source>
</evidence>
<feature type="region of interest" description="Disordered" evidence="15">
    <location>
        <begin position="222"/>
        <end position="255"/>
    </location>
</feature>
<dbReference type="Proteomes" id="UP000265080">
    <property type="component" value="Chromosome 19"/>
</dbReference>
<keyword evidence="7 13" id="KW-0297">G-protein coupled receptor</keyword>
<dbReference type="PROSITE" id="PS50262">
    <property type="entry name" value="G_PROTEIN_RECEP_F1_2"/>
    <property type="match status" value="1"/>
</dbReference>
<feature type="region of interest" description="Disordered" evidence="15">
    <location>
        <begin position="272"/>
        <end position="326"/>
    </location>
</feature>
<keyword evidence="5 14" id="KW-1133">Transmembrane helix</keyword>
<keyword evidence="12 14" id="KW-0628">Postsynaptic cell membrane</keyword>
<evidence type="ECO:0000256" key="6">
    <source>
        <dbReference type="ARBA" id="ARBA00023018"/>
    </source>
</evidence>